<feature type="domain" description="ABC transmembrane type-1" evidence="14">
    <location>
        <begin position="278"/>
        <end position="549"/>
    </location>
</feature>
<dbReference type="InterPro" id="IPR003439">
    <property type="entry name" value="ABC_transporter-like_ATP-bd"/>
</dbReference>
<feature type="domain" description="ABC transmembrane type-1" evidence="14">
    <location>
        <begin position="894"/>
        <end position="1166"/>
    </location>
</feature>
<dbReference type="InterPro" id="IPR011527">
    <property type="entry name" value="ABC1_TM_dom"/>
</dbReference>
<dbReference type="Pfam" id="PF00005">
    <property type="entry name" value="ABC_tran"/>
    <property type="match status" value="2"/>
</dbReference>
<evidence type="ECO:0000256" key="3">
    <source>
        <dbReference type="ARBA" id="ARBA00022448"/>
    </source>
</evidence>
<dbReference type="InterPro" id="IPR027417">
    <property type="entry name" value="P-loop_NTPase"/>
</dbReference>
<feature type="domain" description="ABC transporter" evidence="13">
    <location>
        <begin position="1203"/>
        <end position="1435"/>
    </location>
</feature>
<evidence type="ECO:0000256" key="6">
    <source>
        <dbReference type="ARBA" id="ARBA00022741"/>
    </source>
</evidence>
<feature type="transmembrane region" description="Helical" evidence="12">
    <location>
        <begin position="923"/>
        <end position="948"/>
    </location>
</feature>
<keyword evidence="3" id="KW-0813">Transport</keyword>
<keyword evidence="8 12" id="KW-1133">Transmembrane helix</keyword>
<name>A0A319DMD7_9EURO</name>
<dbReference type="GO" id="GO:0140359">
    <property type="term" value="F:ABC-type transporter activity"/>
    <property type="evidence" value="ECO:0007669"/>
    <property type="project" value="InterPro"/>
</dbReference>
<feature type="compositionally biased region" description="Polar residues" evidence="11">
    <location>
        <begin position="848"/>
        <end position="858"/>
    </location>
</feature>
<feature type="transmembrane region" description="Helical" evidence="12">
    <location>
        <begin position="394"/>
        <end position="418"/>
    </location>
</feature>
<dbReference type="GO" id="GO:0005524">
    <property type="term" value="F:ATP binding"/>
    <property type="evidence" value="ECO:0007669"/>
    <property type="project" value="UniProtKB-KW"/>
</dbReference>
<dbReference type="PROSITE" id="PS50893">
    <property type="entry name" value="ABC_TRANSPORTER_2"/>
    <property type="match status" value="2"/>
</dbReference>
<organism evidence="15 16">
    <name type="scientific">Aspergillus ellipticus CBS 707.79</name>
    <dbReference type="NCBI Taxonomy" id="1448320"/>
    <lineage>
        <taxon>Eukaryota</taxon>
        <taxon>Fungi</taxon>
        <taxon>Dikarya</taxon>
        <taxon>Ascomycota</taxon>
        <taxon>Pezizomycotina</taxon>
        <taxon>Eurotiomycetes</taxon>
        <taxon>Eurotiomycetidae</taxon>
        <taxon>Eurotiales</taxon>
        <taxon>Aspergillaceae</taxon>
        <taxon>Aspergillus</taxon>
        <taxon>Aspergillus subgen. Circumdati</taxon>
    </lineage>
</organism>
<dbReference type="Pfam" id="PF00664">
    <property type="entry name" value="ABC_membrane"/>
    <property type="match status" value="2"/>
</dbReference>
<evidence type="ECO:0000256" key="5">
    <source>
        <dbReference type="ARBA" id="ARBA00022692"/>
    </source>
</evidence>
<dbReference type="OrthoDB" id="6500128at2759"/>
<dbReference type="FunFam" id="3.40.50.300:FF:002145">
    <property type="entry name" value="ABC transporter (MsbA subfamily)"/>
    <property type="match status" value="1"/>
</dbReference>
<dbReference type="FunFam" id="1.20.1560.10:FF:000055">
    <property type="entry name" value="ABC multidrug transporter (Eurofung)"/>
    <property type="match status" value="1"/>
</dbReference>
<dbReference type="Pfam" id="PF24357">
    <property type="entry name" value="TMD0_ABC"/>
    <property type="match status" value="1"/>
</dbReference>
<keyword evidence="4" id="KW-1003">Cell membrane</keyword>
<dbReference type="PROSITE" id="PS50929">
    <property type="entry name" value="ABC_TM1F"/>
    <property type="match status" value="2"/>
</dbReference>
<dbReference type="GO" id="GO:0016887">
    <property type="term" value="F:ATP hydrolysis activity"/>
    <property type="evidence" value="ECO:0007669"/>
    <property type="project" value="InterPro"/>
</dbReference>
<dbReference type="Gene3D" id="3.40.50.300">
    <property type="entry name" value="P-loop containing nucleotide triphosphate hydrolases"/>
    <property type="match status" value="2"/>
</dbReference>
<dbReference type="InterPro" id="IPR036640">
    <property type="entry name" value="ABC1_TM_sf"/>
</dbReference>
<dbReference type="FunFam" id="1.20.1560.10:FF:000066">
    <property type="entry name" value="ABC multidrug transporter (Eurofung)"/>
    <property type="match status" value="1"/>
</dbReference>
<comment type="similarity">
    <text evidence="2">Belongs to the ABC transporter superfamily. ABCC family. Conjugate transporter (TC 3.A.1.208) subfamily.</text>
</comment>
<proteinExistence type="inferred from homology"/>
<evidence type="ECO:0000313" key="15">
    <source>
        <dbReference type="EMBL" id="PYH89268.1"/>
    </source>
</evidence>
<dbReference type="PANTHER" id="PTHR24223">
    <property type="entry name" value="ATP-BINDING CASSETTE SUB-FAMILY C"/>
    <property type="match status" value="1"/>
</dbReference>
<evidence type="ECO:0000256" key="11">
    <source>
        <dbReference type="SAM" id="MobiDB-lite"/>
    </source>
</evidence>
<dbReference type="PANTHER" id="PTHR24223:SF399">
    <property type="entry name" value="ABC TRANSPORTER ATNG"/>
    <property type="match status" value="1"/>
</dbReference>
<feature type="transmembrane region" description="Helical" evidence="12">
    <location>
        <begin position="890"/>
        <end position="911"/>
    </location>
</feature>
<dbReference type="InterPro" id="IPR050173">
    <property type="entry name" value="ABC_transporter_C-like"/>
</dbReference>
<keyword evidence="5 12" id="KW-0812">Transmembrane</keyword>
<feature type="transmembrane region" description="Helical" evidence="12">
    <location>
        <begin position="72"/>
        <end position="92"/>
    </location>
</feature>
<evidence type="ECO:0000256" key="7">
    <source>
        <dbReference type="ARBA" id="ARBA00022840"/>
    </source>
</evidence>
<comment type="subcellular location">
    <subcellularLocation>
        <location evidence="1">Cell membrane</location>
        <topology evidence="1">Multi-pass membrane protein</topology>
    </subcellularLocation>
</comment>
<dbReference type="CDD" id="cd18579">
    <property type="entry name" value="ABC_6TM_ABCC_D1"/>
    <property type="match status" value="1"/>
</dbReference>
<dbReference type="InterPro" id="IPR003593">
    <property type="entry name" value="AAA+_ATPase"/>
</dbReference>
<feature type="transmembrane region" description="Helical" evidence="12">
    <location>
        <begin position="1025"/>
        <end position="1045"/>
    </location>
</feature>
<evidence type="ECO:0000256" key="2">
    <source>
        <dbReference type="ARBA" id="ARBA00009726"/>
    </source>
</evidence>
<keyword evidence="16" id="KW-1185">Reference proteome</keyword>
<evidence type="ECO:0000256" key="9">
    <source>
        <dbReference type="ARBA" id="ARBA00023136"/>
    </source>
</evidence>
<keyword evidence="6" id="KW-0547">Nucleotide-binding</keyword>
<sequence>MASGCSLEADNVFGPVVGHACRDGFDFTLLFEQSIFGLIPAVAFLFASPFRVRQLAKKDVRTLRNRMRTAKLVATIVFATMQLALLICWARNARPRTKMSVPSSSINLVVAMEITLLSWMEDARSARPSSLLSVYLLLTLLFDVAQARTLWLSHSGTLIPTLFTASIAAKTSMFLIESLGKQKYLKVQYQNLPPEATSGIVNRSFMWWLNRLFLAGFRSLLTTEDLYVLDKRLESVGIAKKAQQAWEQRQTPEGRFEFPWQMCRALWWPLGSAVFPRLCLIGFTFAQPFLIASILNWLDGQTSPENKGYGLIGATALVYLGLALSTLHYNHTIYRFVTMFRGAASSLIYDHALRIPDGTLEDRSATITLMTTDIDRITNCLVNLNECWARAVEVAIGITLLALRMGWVCLMPLIIVFVSSLGSTYISKTIGNQQKTWVDAVQQRIAITSSMLAEIQTIKMMGLSNTFTELIQEKRVHETHRMAGFRWSIVWQNMIQNLPWALAPALTFAVYVAQGQALDVAKAFSSLSIILLLTDPAAKLLSAVPSTAAAVGCFDRIQAFMVIPTKDTRATLQFSAKNHINTAVNPETSESLLLSNLDHDDPKSPAIAMENVSIGPAASTNPILHNLNFQIPRGALVMIRGPVGSGKSTLLRAILGQAVSETGVVAVNIPRPAYCAQTPWLPNSSIRDAICGVIQVDPTHEHSFDLEWYEAVLHACALTPDLAVLPEGDGTQIGDGSTMLSGGQMHRVALARAVYARRKLVLLDDVLRALDRKTKGIVVERLFGKDGLLKRLGSTVIMVTHETEYLAYADQVFVVADGSLRREDTHDGLSRETSPSTDEESEADPKPTGSTIKAKTTHVSESNQIGDLTRATGDYAVYKYYLRCIGWPKAMTFILFVTVHVFCSTYSQMWLERWANHGGEETPLYLAIYFLLAILNTVGNGGYVWAILVRISPSTARRIHYSVLKTVMEASPQCLATADSGAILNRFSQDMTLIESQLPIGLLITVSNLFSSIASAALIATGSSYMAISVPFLILAVFILQHFYLRTSRQLRLLDLESKSPLYSHFLDTIKGLATIQAFGWENDCRAKNLRLLDLSQRPYYLLFCIQRWLTLALDLIVTSEAVVLVTLAVCLRHSTSVGSLGVSLTNILSFNNSLSSLISGWTQLEISLGSIARVRNFELEVPREEVTQTIDPPADWPQHGDIRVSGLTAQYNLTTTALKDITFTARAGQKIGICGRTGSGKSTLLATLLAALPPTHGTITIDAIDITRIPPSTLRHRLVTIPQHPLLILGTTVRFNLDPTARHTDREIISALREVGLWTGVLEQRGGLDAEIKDSLFLSVGQKQLLELARARLKVRASRARVVLVDEVSAGVDGETERRMRRVLAGEGFSGCTVLMAAHRVDMFADADAVLVLEGGRVVEAGGEGFGERRGLGG</sequence>
<feature type="transmembrane region" description="Helical" evidence="12">
    <location>
        <begin position="274"/>
        <end position="297"/>
    </location>
</feature>
<dbReference type="EMBL" id="KZ826038">
    <property type="protein sequence ID" value="PYH89268.1"/>
    <property type="molecule type" value="Genomic_DNA"/>
</dbReference>
<dbReference type="SUPFAM" id="SSF90123">
    <property type="entry name" value="ABC transporter transmembrane region"/>
    <property type="match status" value="2"/>
</dbReference>
<evidence type="ECO:0000256" key="1">
    <source>
        <dbReference type="ARBA" id="ARBA00004651"/>
    </source>
</evidence>
<feature type="transmembrane region" description="Helical" evidence="12">
    <location>
        <begin position="998"/>
        <end position="1019"/>
    </location>
</feature>
<keyword evidence="7" id="KW-0067">ATP-binding</keyword>
<dbReference type="SUPFAM" id="SSF52540">
    <property type="entry name" value="P-loop containing nucleoside triphosphate hydrolases"/>
    <property type="match status" value="2"/>
</dbReference>
<evidence type="ECO:0000256" key="8">
    <source>
        <dbReference type="ARBA" id="ARBA00022989"/>
    </source>
</evidence>
<feature type="transmembrane region" description="Helical" evidence="12">
    <location>
        <begin position="157"/>
        <end position="176"/>
    </location>
</feature>
<feature type="transmembrane region" description="Helical" evidence="12">
    <location>
        <begin position="309"/>
        <end position="329"/>
    </location>
</feature>
<feature type="domain" description="ABC transporter" evidence="13">
    <location>
        <begin position="607"/>
        <end position="842"/>
    </location>
</feature>
<dbReference type="Proteomes" id="UP000247810">
    <property type="component" value="Unassembled WGS sequence"/>
</dbReference>
<protein>
    <submittedName>
        <fullName evidence="15">Multidrug resistance-associated protein</fullName>
    </submittedName>
</protein>
<accession>A0A319DMD7</accession>
<dbReference type="InterPro" id="IPR056227">
    <property type="entry name" value="TMD0_ABC"/>
</dbReference>
<keyword evidence="10" id="KW-0325">Glycoprotein</keyword>
<evidence type="ECO:0000256" key="12">
    <source>
        <dbReference type="SAM" id="Phobius"/>
    </source>
</evidence>
<keyword evidence="9 12" id="KW-0472">Membrane</keyword>
<dbReference type="Gene3D" id="1.20.1560.10">
    <property type="entry name" value="ABC transporter type 1, transmembrane domain"/>
    <property type="match status" value="2"/>
</dbReference>
<evidence type="ECO:0000313" key="16">
    <source>
        <dbReference type="Proteomes" id="UP000247810"/>
    </source>
</evidence>
<evidence type="ECO:0000256" key="10">
    <source>
        <dbReference type="ARBA" id="ARBA00023180"/>
    </source>
</evidence>
<dbReference type="GO" id="GO:0005886">
    <property type="term" value="C:plasma membrane"/>
    <property type="evidence" value="ECO:0007669"/>
    <property type="project" value="UniProtKB-SubCell"/>
</dbReference>
<dbReference type="CDD" id="cd18580">
    <property type="entry name" value="ABC_6TM_ABCC_D2"/>
    <property type="match status" value="1"/>
</dbReference>
<dbReference type="InterPro" id="IPR044726">
    <property type="entry name" value="ABCC_6TM_D2"/>
</dbReference>
<dbReference type="InterPro" id="IPR044746">
    <property type="entry name" value="ABCC_6TM_D1"/>
</dbReference>
<gene>
    <name evidence="15" type="ORF">BO71DRAFT_453536</name>
</gene>
<dbReference type="VEuPathDB" id="FungiDB:BO71DRAFT_453536"/>
<feature type="transmembrane region" description="Helical" evidence="12">
    <location>
        <begin position="34"/>
        <end position="52"/>
    </location>
</feature>
<evidence type="ECO:0000259" key="13">
    <source>
        <dbReference type="PROSITE" id="PS50893"/>
    </source>
</evidence>
<reference evidence="15 16" key="1">
    <citation type="submission" date="2018-02" db="EMBL/GenBank/DDBJ databases">
        <title>The genomes of Aspergillus section Nigri reveals drivers in fungal speciation.</title>
        <authorList>
            <consortium name="DOE Joint Genome Institute"/>
            <person name="Vesth T.C."/>
            <person name="Nybo J."/>
            <person name="Theobald S."/>
            <person name="Brandl J."/>
            <person name="Frisvad J.C."/>
            <person name="Nielsen K.F."/>
            <person name="Lyhne E.K."/>
            <person name="Kogle M.E."/>
            <person name="Kuo A."/>
            <person name="Riley R."/>
            <person name="Clum A."/>
            <person name="Nolan M."/>
            <person name="Lipzen A."/>
            <person name="Salamov A."/>
            <person name="Henrissat B."/>
            <person name="Wiebenga A."/>
            <person name="De vries R.P."/>
            <person name="Grigoriev I.V."/>
            <person name="Mortensen U.H."/>
            <person name="Andersen M.R."/>
            <person name="Baker S.E."/>
        </authorList>
    </citation>
    <scope>NUCLEOTIDE SEQUENCE [LARGE SCALE GENOMIC DNA]</scope>
    <source>
        <strain evidence="15 16">CBS 707.79</strain>
    </source>
</reference>
<evidence type="ECO:0000259" key="14">
    <source>
        <dbReference type="PROSITE" id="PS50929"/>
    </source>
</evidence>
<dbReference type="STRING" id="1448320.A0A319DMD7"/>
<dbReference type="SMART" id="SM00382">
    <property type="entry name" value="AAA"/>
    <property type="match status" value="2"/>
</dbReference>
<evidence type="ECO:0000256" key="4">
    <source>
        <dbReference type="ARBA" id="ARBA00022475"/>
    </source>
</evidence>
<feature type="region of interest" description="Disordered" evidence="11">
    <location>
        <begin position="824"/>
        <end position="858"/>
    </location>
</feature>